<dbReference type="InterPro" id="IPR031973">
    <property type="entry name" value="Deltameth_res_prag01"/>
</dbReference>
<name>A0A1S3JHM0_LINAN</name>
<accession>A0A1S3JHM0</accession>
<dbReference type="Proteomes" id="UP000085678">
    <property type="component" value="Unplaced"/>
</dbReference>
<dbReference type="InParanoid" id="A0A1S3JHM0"/>
<feature type="transmembrane region" description="Helical" evidence="1">
    <location>
        <begin position="70"/>
        <end position="88"/>
    </location>
</feature>
<evidence type="ECO:0000256" key="1">
    <source>
        <dbReference type="SAM" id="Phobius"/>
    </source>
</evidence>
<evidence type="ECO:0000313" key="4">
    <source>
        <dbReference type="RefSeq" id="XP_013409910.1"/>
    </source>
</evidence>
<dbReference type="RefSeq" id="XP_013409910.1">
    <property type="nucleotide sequence ID" value="XM_013554456.1"/>
</dbReference>
<dbReference type="GeneID" id="106173345"/>
<evidence type="ECO:0000313" key="3">
    <source>
        <dbReference type="Proteomes" id="UP000085678"/>
    </source>
</evidence>
<dbReference type="KEGG" id="lak:106173345"/>
<reference evidence="4" key="1">
    <citation type="submission" date="2025-08" db="UniProtKB">
        <authorList>
            <consortium name="RefSeq"/>
        </authorList>
    </citation>
    <scope>IDENTIFICATION</scope>
    <source>
        <tissue evidence="4">Gonads</tissue>
    </source>
</reference>
<evidence type="ECO:0000259" key="2">
    <source>
        <dbReference type="Pfam" id="PF16020"/>
    </source>
</evidence>
<protein>
    <submittedName>
        <fullName evidence="4">Uncharacterized protein LOC106173345</fullName>
    </submittedName>
</protein>
<dbReference type="Pfam" id="PF16020">
    <property type="entry name" value="Deltameth_res"/>
    <property type="match status" value="1"/>
</dbReference>
<dbReference type="OrthoDB" id="9981889at2759"/>
<sequence>MLLRASQLTPLVRRAITASRSNIHVSASALGGHGDLPSPRERNEYFGVIMDRMPKAEGSWKEQYDRKNRVYNIHIGIQIVIFIAAAYWTCYGAEDPAVFPARGYRYIDNMPVIFNDGTVVDPKKELRNEKLKHFMERDHGVKYD</sequence>
<organism evidence="3 4">
    <name type="scientific">Lingula anatina</name>
    <name type="common">Brachiopod</name>
    <name type="synonym">Lingula unguis</name>
    <dbReference type="NCBI Taxonomy" id="7574"/>
    <lineage>
        <taxon>Eukaryota</taxon>
        <taxon>Metazoa</taxon>
        <taxon>Spiralia</taxon>
        <taxon>Lophotrochozoa</taxon>
        <taxon>Brachiopoda</taxon>
        <taxon>Linguliformea</taxon>
        <taxon>Lingulata</taxon>
        <taxon>Lingulida</taxon>
        <taxon>Linguloidea</taxon>
        <taxon>Lingulidae</taxon>
        <taxon>Lingula</taxon>
    </lineage>
</organism>
<dbReference type="AlphaFoldDB" id="A0A1S3JHM0"/>
<keyword evidence="1" id="KW-1133">Transmembrane helix</keyword>
<gene>
    <name evidence="4" type="primary">LOC106173345</name>
</gene>
<feature type="domain" description="Deltamethrin resistance protein prag01" evidence="2">
    <location>
        <begin position="53"/>
        <end position="87"/>
    </location>
</feature>
<proteinExistence type="predicted"/>
<keyword evidence="3" id="KW-1185">Reference proteome</keyword>
<keyword evidence="1" id="KW-0472">Membrane</keyword>
<keyword evidence="1" id="KW-0812">Transmembrane</keyword>